<evidence type="ECO:0000313" key="3">
    <source>
        <dbReference type="Proteomes" id="UP000503297"/>
    </source>
</evidence>
<dbReference type="GO" id="GO:0008199">
    <property type="term" value="F:ferric iron binding"/>
    <property type="evidence" value="ECO:0007669"/>
    <property type="project" value="TreeGrafter"/>
</dbReference>
<proteinExistence type="predicted"/>
<dbReference type="EMBL" id="CP053716">
    <property type="protein sequence ID" value="QKF07240.1"/>
    <property type="molecule type" value="Genomic_DNA"/>
</dbReference>
<dbReference type="AlphaFoldDB" id="A0A6M8IZU7"/>
<dbReference type="CDD" id="cd16341">
    <property type="entry name" value="FdhE"/>
    <property type="match status" value="1"/>
</dbReference>
<organism evidence="2 3">
    <name type="scientific">Berryella wangjianweii</name>
    <dbReference type="NCBI Taxonomy" id="2734634"/>
    <lineage>
        <taxon>Bacteria</taxon>
        <taxon>Bacillati</taxon>
        <taxon>Actinomycetota</taxon>
        <taxon>Coriobacteriia</taxon>
        <taxon>Eggerthellales</taxon>
        <taxon>Eggerthellaceae</taxon>
        <taxon>Berryella</taxon>
    </lineage>
</organism>
<dbReference type="GO" id="GO:0005829">
    <property type="term" value="C:cytosol"/>
    <property type="evidence" value="ECO:0007669"/>
    <property type="project" value="TreeGrafter"/>
</dbReference>
<accession>A0A6M8IZU7</accession>
<gene>
    <name evidence="2" type="ORF">HLV38_03205</name>
</gene>
<dbReference type="SUPFAM" id="SSF144020">
    <property type="entry name" value="FdhE-like"/>
    <property type="match status" value="1"/>
</dbReference>
<name>A0A6M8IZU7_9ACTN</name>
<reference evidence="3" key="1">
    <citation type="submission" date="2020-05" db="EMBL/GenBank/DDBJ databases">
        <title>Novel species in genus Nocardioides.</title>
        <authorList>
            <person name="Zhang G."/>
        </authorList>
    </citation>
    <scope>NUCLEOTIDE SEQUENCE [LARGE SCALE GENOMIC DNA]</scope>
    <source>
        <strain evidence="3">zg-1050</strain>
    </source>
</reference>
<feature type="domain" description="FdhE central" evidence="1">
    <location>
        <begin position="188"/>
        <end position="226"/>
    </location>
</feature>
<dbReference type="Gene3D" id="3.90.1670.10">
    <property type="entry name" value="FdhE-like domain"/>
    <property type="match status" value="1"/>
</dbReference>
<dbReference type="PANTHER" id="PTHR37689">
    <property type="entry name" value="PROTEIN FDHE"/>
    <property type="match status" value="1"/>
</dbReference>
<dbReference type="InterPro" id="IPR006452">
    <property type="entry name" value="Formate_DH_accessory"/>
</dbReference>
<dbReference type="InterPro" id="IPR024064">
    <property type="entry name" value="FdhE-like_sf"/>
</dbReference>
<dbReference type="RefSeq" id="WP_173164236.1">
    <property type="nucleotide sequence ID" value="NZ_CP053716.1"/>
</dbReference>
<evidence type="ECO:0000313" key="2">
    <source>
        <dbReference type="EMBL" id="QKF07240.1"/>
    </source>
</evidence>
<evidence type="ECO:0000259" key="1">
    <source>
        <dbReference type="Pfam" id="PF24859"/>
    </source>
</evidence>
<dbReference type="Proteomes" id="UP000503297">
    <property type="component" value="Chromosome"/>
</dbReference>
<dbReference type="Pfam" id="PF24859">
    <property type="entry name" value="FdhE_central"/>
    <property type="match status" value="1"/>
</dbReference>
<protein>
    <submittedName>
        <fullName evidence="2">Formate dehydrogenase accessory protein FdhE</fullName>
    </submittedName>
</protein>
<dbReference type="KEGG" id="bwa:HLV38_03205"/>
<dbReference type="InterPro" id="IPR056797">
    <property type="entry name" value="FdhE_central"/>
</dbReference>
<keyword evidence="3" id="KW-1185">Reference proteome</keyword>
<dbReference type="PANTHER" id="PTHR37689:SF1">
    <property type="entry name" value="PROTEIN FDHE"/>
    <property type="match status" value="1"/>
</dbReference>
<sequence length="301" mass="31955">MDLKQINRAVEGYLPQADEADAARLRFFKGLFELQQRRADELEAVAAYEPAPGDQLDRAYLAGTAAFTAAPVVVAARDLAATCAQVAAELAAHAGLADQAAFALREADWDELLSGADLGLAGSDPVAFVTDVVARRGELGVPTALTDDLLAMALAFSLRPHLQGPAARVMGAVSDDAKSGSHSRPLDCPVCGSPAALSRVGEVDTLHGGARIQYCATCGTSWPFERIRCGSCGSRSQEGIHHFHVDGDEAHRLETCEGCGQYQRVVFANDLQVPLALEVEDVVMAKLDRIALDPRFSARGE</sequence>
<dbReference type="GO" id="GO:0051604">
    <property type="term" value="P:protein maturation"/>
    <property type="evidence" value="ECO:0007669"/>
    <property type="project" value="TreeGrafter"/>
</dbReference>